<dbReference type="InterPro" id="IPR052025">
    <property type="entry name" value="Xyloglucanase_GH74"/>
</dbReference>
<feature type="signal peptide" evidence="9">
    <location>
        <begin position="1"/>
        <end position="23"/>
    </location>
</feature>
<gene>
    <name evidence="10" type="ORF">SAMN04487905_107126</name>
</gene>
<dbReference type="FunFam" id="2.130.10.10:FF:000534">
    <property type="entry name" value="Xyloglucanase Xgh74A"/>
    <property type="match status" value="1"/>
</dbReference>
<dbReference type="GO" id="GO:0016798">
    <property type="term" value="F:hydrolase activity, acting on glycosyl bonds"/>
    <property type="evidence" value="ECO:0007669"/>
    <property type="project" value="UniProtKB-KW"/>
</dbReference>
<dbReference type="CDD" id="cd15482">
    <property type="entry name" value="Sialidase_non-viral"/>
    <property type="match status" value="1"/>
</dbReference>
<evidence type="ECO:0000313" key="10">
    <source>
        <dbReference type="EMBL" id="SDP69247.1"/>
    </source>
</evidence>
<dbReference type="EMBL" id="FNJR01000007">
    <property type="protein sequence ID" value="SDP69247.1"/>
    <property type="molecule type" value="Genomic_DNA"/>
</dbReference>
<evidence type="ECO:0000256" key="9">
    <source>
        <dbReference type="SAM" id="SignalP"/>
    </source>
</evidence>
<dbReference type="SUPFAM" id="SSF110296">
    <property type="entry name" value="Oligoxyloglucan reducing end-specific cellobiohydrolase"/>
    <property type="match status" value="2"/>
</dbReference>
<keyword evidence="5" id="KW-0326">Glycosidase</keyword>
<evidence type="ECO:0000256" key="7">
    <source>
        <dbReference type="ARBA" id="ARBA00037986"/>
    </source>
</evidence>
<reference evidence="11" key="1">
    <citation type="submission" date="2016-10" db="EMBL/GenBank/DDBJ databases">
        <authorList>
            <person name="Varghese N."/>
            <person name="Submissions S."/>
        </authorList>
    </citation>
    <scope>NUCLEOTIDE SEQUENCE [LARGE SCALE GENOMIC DNA]</scope>
    <source>
        <strain evidence="11">DSM 46732</strain>
    </source>
</reference>
<organism evidence="10 11">
    <name type="scientific">Actinopolyspora xinjiangensis</name>
    <dbReference type="NCBI Taxonomy" id="405564"/>
    <lineage>
        <taxon>Bacteria</taxon>
        <taxon>Bacillati</taxon>
        <taxon>Actinomycetota</taxon>
        <taxon>Actinomycetes</taxon>
        <taxon>Actinopolysporales</taxon>
        <taxon>Actinopolysporaceae</taxon>
        <taxon>Actinopolyspora</taxon>
    </lineage>
</organism>
<evidence type="ECO:0000256" key="3">
    <source>
        <dbReference type="ARBA" id="ARBA00023001"/>
    </source>
</evidence>
<keyword evidence="3" id="KW-0136">Cellulose degradation</keyword>
<evidence type="ECO:0000256" key="6">
    <source>
        <dbReference type="ARBA" id="ARBA00023326"/>
    </source>
</evidence>
<name>A0A1H0USS5_9ACTN</name>
<evidence type="ECO:0000313" key="11">
    <source>
        <dbReference type="Proteomes" id="UP000199497"/>
    </source>
</evidence>
<dbReference type="Gene3D" id="2.130.10.10">
    <property type="entry name" value="YVTN repeat-like/Quinoprotein amine dehydrogenase"/>
    <property type="match status" value="2"/>
</dbReference>
<protein>
    <recommendedName>
        <fullName evidence="12">Xyloglucanase</fullName>
    </recommendedName>
</protein>
<keyword evidence="11" id="KW-1185">Reference proteome</keyword>
<dbReference type="PANTHER" id="PTHR43739">
    <property type="entry name" value="XYLOGLUCANASE (EUROFUNG)"/>
    <property type="match status" value="1"/>
</dbReference>
<dbReference type="STRING" id="405564.SAMN04487905_107126"/>
<feature type="chain" id="PRO_5038551996" description="Xyloglucanase" evidence="9">
    <location>
        <begin position="24"/>
        <end position="772"/>
    </location>
</feature>
<feature type="region of interest" description="Disordered" evidence="8">
    <location>
        <begin position="23"/>
        <end position="42"/>
    </location>
</feature>
<dbReference type="AlphaFoldDB" id="A0A1H0USS5"/>
<dbReference type="InterPro" id="IPR015943">
    <property type="entry name" value="WD40/YVTN_repeat-like_dom_sf"/>
</dbReference>
<evidence type="ECO:0000256" key="8">
    <source>
        <dbReference type="SAM" id="MobiDB-lite"/>
    </source>
</evidence>
<evidence type="ECO:0008006" key="12">
    <source>
        <dbReference type="Google" id="ProtNLM"/>
    </source>
</evidence>
<keyword evidence="1 9" id="KW-0732">Signal</keyword>
<evidence type="ECO:0000256" key="4">
    <source>
        <dbReference type="ARBA" id="ARBA00023277"/>
    </source>
</evidence>
<dbReference type="GO" id="GO:0010411">
    <property type="term" value="P:xyloglucan metabolic process"/>
    <property type="evidence" value="ECO:0007669"/>
    <property type="project" value="TreeGrafter"/>
</dbReference>
<evidence type="ECO:0000256" key="2">
    <source>
        <dbReference type="ARBA" id="ARBA00022801"/>
    </source>
</evidence>
<feature type="compositionally biased region" description="Low complexity" evidence="8">
    <location>
        <begin position="23"/>
        <end position="40"/>
    </location>
</feature>
<dbReference type="FunFam" id="2.130.10.10:FF:000545">
    <property type="entry name" value="Xyloglucanase Xgh74A"/>
    <property type="match status" value="1"/>
</dbReference>
<keyword evidence="2" id="KW-0378">Hydrolase</keyword>
<comment type="similarity">
    <text evidence="7">Belongs to the glycosyl hydrolase 74 family.</text>
</comment>
<evidence type="ECO:0000256" key="1">
    <source>
        <dbReference type="ARBA" id="ARBA00022729"/>
    </source>
</evidence>
<keyword evidence="4" id="KW-0119">Carbohydrate metabolism</keyword>
<dbReference type="PANTHER" id="PTHR43739:SF2">
    <property type="entry name" value="OLIGOXYLOGLUCAN-REDUCING END-SPECIFIC XYLOGLUCANASE-RELATED"/>
    <property type="match status" value="1"/>
</dbReference>
<dbReference type="RefSeq" id="WP_211481334.1">
    <property type="nucleotide sequence ID" value="NZ_FNJR01000007.1"/>
</dbReference>
<proteinExistence type="inferred from homology"/>
<keyword evidence="6" id="KW-0624">Polysaccharide degradation</keyword>
<accession>A0A1H0USS5</accession>
<sequence>MRRRLPVLLTAALLSAVTLTSPATTTPSAAEAGTATGTTADSENYDWRNAEIGGGGFVPGIVFNRTEPGLVYARTDIGGVYRRDSGTDGRWKPLLDWVGQDNWGYNGVASVATDPVDPDRVYAAVGMYTNSWDPNNGAVLRSTDRGETWKISELPFKLGGNMPGRGMGERLAIDPNDNSVLYLGTPSGNGLWRSTDHGATWSEVENFPNPGDYVADPTDSTGFYSDNQGVTWVTFDRGSGTSGSPTSDIYVGVADKQNTIYRSTDAGATWERVPNQPTGYLAHQAVVDSENGYLYMATSDTGGPYDGSAGDVWKLDTDSGEWTRISPVPSTSADNDYGYSGLTIDRQNPDTLMVATQISWWPDVILFRSTDGGQSWSRIWDWGAYPERELNYEMDVSSVPWLTFGTEQPVPPETSPKLGWMTEAMAIDPFDSDHMLYGTGATIYGTDNLTRWDRGNKIDIEPSVAGLEETAVLDLISPPGGAPVLSALGDIGGFRHERLDEVPDMMYENPVFTSTTSMDYAGMSPGTMVRVGEFDKSSRPDDSRVAFSYDGGKSWFQNTEPSGVTGGGTVAAAADGSGFVWSPEGTGVHYTTDQGASWQASTGIPSGARVESDRVDPDRFYGFHQGTFYVSTDGGASFTASPASGLPSGSGYFKAVPGRSGDIWLTGEGGLWHSTDAGESFSEVSGVAGSDNIGFGKSAPGSDYPAMYSIATIDGVTGVFRSDDAGQSWTRINDDQHQYGNIGDAITGDPDVYGRVYLGTNGRGVIYADPAN</sequence>
<dbReference type="GO" id="GO:0030245">
    <property type="term" value="P:cellulose catabolic process"/>
    <property type="evidence" value="ECO:0007669"/>
    <property type="project" value="UniProtKB-KW"/>
</dbReference>
<dbReference type="Proteomes" id="UP000199497">
    <property type="component" value="Unassembled WGS sequence"/>
</dbReference>
<evidence type="ECO:0000256" key="5">
    <source>
        <dbReference type="ARBA" id="ARBA00023295"/>
    </source>
</evidence>